<dbReference type="EMBL" id="CP025570">
    <property type="protein sequence ID" value="AZZ39873.1"/>
    <property type="molecule type" value="Genomic_DNA"/>
</dbReference>
<gene>
    <name evidence="2" type="ORF">C0Z10_09040</name>
</gene>
<evidence type="ECO:0000313" key="2">
    <source>
        <dbReference type="EMBL" id="AZZ39873.1"/>
    </source>
</evidence>
<reference evidence="3" key="1">
    <citation type="submission" date="2017-12" db="EMBL/GenBank/DDBJ databases">
        <title>Whole genome sequencing of Acidipropionibacterium jensenii strains JS279 and JS280.</title>
        <authorList>
            <person name="Deptula P."/>
            <person name="Laine P."/>
            <person name="Smolander O.-P."/>
            <person name="Paulin L."/>
            <person name="Auvinen P."/>
            <person name="Varmanen P."/>
        </authorList>
    </citation>
    <scope>NUCLEOTIDE SEQUENCE [LARGE SCALE GENOMIC DNA]</scope>
    <source>
        <strain evidence="3">JS280</strain>
    </source>
</reference>
<accession>A0A3Q9UE88</accession>
<feature type="region of interest" description="Disordered" evidence="1">
    <location>
        <begin position="81"/>
        <end position="120"/>
    </location>
</feature>
<proteinExistence type="predicted"/>
<dbReference type="KEGG" id="aji:C0Z10_09040"/>
<organism evidence="2 3">
    <name type="scientific">Acidipropionibacterium jensenii</name>
    <dbReference type="NCBI Taxonomy" id="1749"/>
    <lineage>
        <taxon>Bacteria</taxon>
        <taxon>Bacillati</taxon>
        <taxon>Actinomycetota</taxon>
        <taxon>Actinomycetes</taxon>
        <taxon>Propionibacteriales</taxon>
        <taxon>Propionibacteriaceae</taxon>
        <taxon>Acidipropionibacterium</taxon>
    </lineage>
</organism>
<dbReference type="AlphaFoldDB" id="A0A3Q9UE88"/>
<protein>
    <submittedName>
        <fullName evidence="2">DivIVA domain-containing protein</fullName>
    </submittedName>
</protein>
<dbReference type="Proteomes" id="UP000285875">
    <property type="component" value="Chromosome"/>
</dbReference>
<evidence type="ECO:0000313" key="3">
    <source>
        <dbReference type="Proteomes" id="UP000285875"/>
    </source>
</evidence>
<dbReference type="NCBIfam" id="TIGR03544">
    <property type="entry name" value="DivI1A_domain"/>
    <property type="match status" value="1"/>
</dbReference>
<feature type="compositionally biased region" description="Basic and acidic residues" evidence="1">
    <location>
        <begin position="84"/>
        <end position="95"/>
    </location>
</feature>
<dbReference type="RefSeq" id="WP_097799153.1">
    <property type="nucleotide sequence ID" value="NZ_CP025570.1"/>
</dbReference>
<sequence length="120" mass="12685">MVWVLCAVVIVIIGAAVMASSGRFGAVPAVVDDRPAPDLPADRLTPDDLRAVRFDVVARGYSMAQVDALLARMAVEMQMPDELPADRAAARRGESEESPQSRAPGEDQPPPVSGTATNTE</sequence>
<evidence type="ECO:0000256" key="1">
    <source>
        <dbReference type="SAM" id="MobiDB-lite"/>
    </source>
</evidence>
<dbReference type="Gene3D" id="6.10.250.660">
    <property type="match status" value="1"/>
</dbReference>
<dbReference type="InterPro" id="IPR019933">
    <property type="entry name" value="DivIVA_domain"/>
</dbReference>
<name>A0A3Q9UE88_9ACTN</name>